<organism evidence="1 2">
    <name type="scientific">Dorea hominis</name>
    <dbReference type="NCBI Taxonomy" id="2763040"/>
    <lineage>
        <taxon>Bacteria</taxon>
        <taxon>Bacillati</taxon>
        <taxon>Bacillota</taxon>
        <taxon>Clostridia</taxon>
        <taxon>Lachnospirales</taxon>
        <taxon>Lachnospiraceae</taxon>
        <taxon>Dorea</taxon>
    </lineage>
</organism>
<dbReference type="Proteomes" id="UP000647235">
    <property type="component" value="Unassembled WGS sequence"/>
</dbReference>
<sequence>MDNTWVAQFYEETDPVKRMEMLEAHGEDAAGEEASEEAKRNACRKELWVVRYGKRRPRKDEFVGGFVELKGMAEATTIDIGGMRRKQAAKILSTLGLSAVRLQDELYKEVLLAELQNAFKRYFEVSRGGRGFTSLVFGMGQLSDEGVAKKLAEQVSIIAFKAPRMLRMEKEFALLKEAALLAFREEYPNREHFLNK</sequence>
<protein>
    <submittedName>
        <fullName evidence="1">Uncharacterized protein</fullName>
    </submittedName>
</protein>
<keyword evidence="2" id="KW-1185">Reference proteome</keyword>
<proteinExistence type="predicted"/>
<name>A0ABR7EXQ8_9FIRM</name>
<dbReference type="InterPro" id="IPR046683">
    <property type="entry name" value="DUF6553"/>
</dbReference>
<gene>
    <name evidence="1" type="ORF">H8S07_12915</name>
</gene>
<dbReference type="Pfam" id="PF20190">
    <property type="entry name" value="DUF6553"/>
    <property type="match status" value="1"/>
</dbReference>
<reference evidence="1 2" key="1">
    <citation type="submission" date="2020-08" db="EMBL/GenBank/DDBJ databases">
        <title>Genome public.</title>
        <authorList>
            <person name="Liu C."/>
            <person name="Sun Q."/>
        </authorList>
    </citation>
    <scope>NUCLEOTIDE SEQUENCE [LARGE SCALE GENOMIC DNA]</scope>
    <source>
        <strain evidence="1 2">NSJ-36</strain>
    </source>
</reference>
<accession>A0ABR7EXQ8</accession>
<evidence type="ECO:0000313" key="1">
    <source>
        <dbReference type="EMBL" id="MBC5666138.1"/>
    </source>
</evidence>
<dbReference type="RefSeq" id="WP_118520333.1">
    <property type="nucleotide sequence ID" value="NZ_JACOOY010000020.1"/>
</dbReference>
<evidence type="ECO:0000313" key="2">
    <source>
        <dbReference type="Proteomes" id="UP000647235"/>
    </source>
</evidence>
<comment type="caution">
    <text evidence="1">The sequence shown here is derived from an EMBL/GenBank/DDBJ whole genome shotgun (WGS) entry which is preliminary data.</text>
</comment>
<dbReference type="EMBL" id="JACOOY010000020">
    <property type="protein sequence ID" value="MBC5666138.1"/>
    <property type="molecule type" value="Genomic_DNA"/>
</dbReference>